<sequence length="310" mass="34630">MKTQETNIWYRQITTKVMEKIQLEANAMAIPKIGQQQTVGEVRLKKIKNAEPIKSIVNKLSDAQYSFINTIEYHTATAVWKPEGERLLLCKGSGRCYGQALLLNELIELGAVAQNLKPDKVSAKHEILANSLHITYNDLLAFFNSSDYRGFVPHSASQLNLNPWEKENFAAQVGCVLIESTFERNMLSSNLVLRKNRITPQDKLNIAPEGVLASAALPDVNPADKDDEYKLQSIRLRYRIADLKEDKSTPFKLGLYLPGTFELGIRLEEVENAGASGIVDIVTYWHGASSSGTDMYNRDQTVAATVLITQ</sequence>
<protein>
    <submittedName>
        <fullName evidence="1">Uncharacterized protein</fullName>
    </submittedName>
</protein>
<dbReference type="InParanoid" id="A0A5Q0BGM9"/>
<dbReference type="RefSeq" id="WP_153247255.1">
    <property type="nucleotide sequence ID" value="NZ_CP044205.1"/>
</dbReference>
<dbReference type="KEGG" id="mmob:F6R98_00485"/>
<gene>
    <name evidence="1" type="ORF">F6R98_00485</name>
</gene>
<organism evidence="1 2">
    <name type="scientific">Candidatus Methylospira mobilis</name>
    <dbReference type="NCBI Taxonomy" id="1808979"/>
    <lineage>
        <taxon>Bacteria</taxon>
        <taxon>Pseudomonadati</taxon>
        <taxon>Pseudomonadota</taxon>
        <taxon>Gammaproteobacteria</taxon>
        <taxon>Methylococcales</taxon>
        <taxon>Methylococcaceae</taxon>
        <taxon>Candidatus Methylospira</taxon>
    </lineage>
</organism>
<name>A0A5Q0BGM9_9GAMM</name>
<keyword evidence="2" id="KW-1185">Reference proteome</keyword>
<dbReference type="Proteomes" id="UP000325755">
    <property type="component" value="Chromosome"/>
</dbReference>
<evidence type="ECO:0000313" key="2">
    <source>
        <dbReference type="Proteomes" id="UP000325755"/>
    </source>
</evidence>
<dbReference type="AlphaFoldDB" id="A0A5Q0BGM9"/>
<accession>A0A5Q0BGM9</accession>
<reference evidence="1 2" key="1">
    <citation type="submission" date="2019-09" db="EMBL/GenBank/DDBJ databases">
        <title>Ecophysiology of the spiral-shaped methanotroph Methylospira mobilis as revealed by the complete genome sequence.</title>
        <authorList>
            <person name="Oshkin I.Y."/>
            <person name="Dedysh S.N."/>
            <person name="Miroshnikov K."/>
            <person name="Danilova O.V."/>
            <person name="Hakobyan A."/>
            <person name="Liesack W."/>
        </authorList>
    </citation>
    <scope>NUCLEOTIDE SEQUENCE [LARGE SCALE GENOMIC DNA]</scope>
    <source>
        <strain evidence="1 2">Shm1</strain>
    </source>
</reference>
<evidence type="ECO:0000313" key="1">
    <source>
        <dbReference type="EMBL" id="QFY41278.1"/>
    </source>
</evidence>
<proteinExistence type="predicted"/>
<dbReference type="EMBL" id="CP044205">
    <property type="protein sequence ID" value="QFY41278.1"/>
    <property type="molecule type" value="Genomic_DNA"/>
</dbReference>